<protein>
    <submittedName>
        <fullName evidence="2">Glycosyl transferase family 2</fullName>
    </submittedName>
</protein>
<evidence type="ECO:0000313" key="2">
    <source>
        <dbReference type="EMBL" id="ATD68475.1"/>
    </source>
</evidence>
<sequence>MSDTPWLSVLMPVYKVENYLRESAESVLGQDPGGAEGIELVLLDDASPDGSTEIARSLVAAHPGRVRMIEHPSNRGLAAARNTLLANASGRYLWFLDSDDVLLPGALAGLKAVIDTSQPDLVLCDFRLLREDFGLRHRLRGELHRPSFASSGRGSAGSSREALVAGLLEGRQLHVWSKIARREIWQGVRFPEGRFFEDMAITGQLIGRTTSWVHVAEPWVGYRQRGDSIMARMDATKTGDLLVSLRQLHGDLAALPGGQDGKARLAADYFALRTFAALARKVPDDDLVQAQECRDAFRAVFPQGADAVFAACRERGWWLRAWRARRSLDRRGWLQ</sequence>
<keyword evidence="3" id="KW-1185">Reference proteome</keyword>
<dbReference type="EMBL" id="CP023406">
    <property type="protein sequence ID" value="ATD68475.1"/>
    <property type="molecule type" value="Genomic_DNA"/>
</dbReference>
<keyword evidence="2" id="KW-0808">Transferase</keyword>
<proteinExistence type="predicted"/>
<reference evidence="3" key="1">
    <citation type="submission" date="2017-09" db="EMBL/GenBank/DDBJ databases">
        <title>Luteimonas liuhanmingii sp.nov., isolated from the intestinal contents of Tibetan Plateau Pika in Yushu, Qinghai Province, China.</title>
        <authorList>
            <person name="Gui Z."/>
        </authorList>
    </citation>
    <scope>NUCLEOTIDE SEQUENCE [LARGE SCALE GENOMIC DNA]</scope>
    <source>
        <strain evidence="3">100111</strain>
    </source>
</reference>
<gene>
    <name evidence="2" type="ORF">CNR27_14390</name>
</gene>
<dbReference type="InterPro" id="IPR029044">
    <property type="entry name" value="Nucleotide-diphossugar_trans"/>
</dbReference>
<dbReference type="CDD" id="cd00761">
    <property type="entry name" value="Glyco_tranf_GTA_type"/>
    <property type="match status" value="1"/>
</dbReference>
<evidence type="ECO:0000313" key="3">
    <source>
        <dbReference type="Proteomes" id="UP000218968"/>
    </source>
</evidence>
<dbReference type="Gene3D" id="3.90.550.10">
    <property type="entry name" value="Spore Coat Polysaccharide Biosynthesis Protein SpsA, Chain A"/>
    <property type="match status" value="1"/>
</dbReference>
<dbReference type="Proteomes" id="UP000218968">
    <property type="component" value="Chromosome"/>
</dbReference>
<name>A0A290XH55_9GAMM</name>
<dbReference type="InterPro" id="IPR001173">
    <property type="entry name" value="Glyco_trans_2-like"/>
</dbReference>
<dbReference type="GO" id="GO:0016758">
    <property type="term" value="F:hexosyltransferase activity"/>
    <property type="evidence" value="ECO:0007669"/>
    <property type="project" value="UniProtKB-ARBA"/>
</dbReference>
<dbReference type="SUPFAM" id="SSF53448">
    <property type="entry name" value="Nucleotide-diphospho-sugar transferases"/>
    <property type="match status" value="1"/>
</dbReference>
<feature type="domain" description="Glycosyltransferase 2-like" evidence="1">
    <location>
        <begin position="8"/>
        <end position="141"/>
    </location>
</feature>
<dbReference type="Pfam" id="PF00535">
    <property type="entry name" value="Glycos_transf_2"/>
    <property type="match status" value="1"/>
</dbReference>
<organism evidence="2 3">
    <name type="scientific">Luteimonas chenhongjianii</name>
    <dbReference type="NCBI Taxonomy" id="2006110"/>
    <lineage>
        <taxon>Bacteria</taxon>
        <taxon>Pseudomonadati</taxon>
        <taxon>Pseudomonadota</taxon>
        <taxon>Gammaproteobacteria</taxon>
        <taxon>Lysobacterales</taxon>
        <taxon>Lysobacteraceae</taxon>
        <taxon>Luteimonas</taxon>
    </lineage>
</organism>
<dbReference type="OrthoDB" id="9802649at2"/>
<evidence type="ECO:0000259" key="1">
    <source>
        <dbReference type="Pfam" id="PF00535"/>
    </source>
</evidence>
<dbReference type="PANTHER" id="PTHR22916:SF3">
    <property type="entry name" value="UDP-GLCNAC:BETAGAL BETA-1,3-N-ACETYLGLUCOSAMINYLTRANSFERASE-LIKE PROTEIN 1"/>
    <property type="match status" value="1"/>
</dbReference>
<accession>A0A290XH55</accession>
<dbReference type="AlphaFoldDB" id="A0A290XH55"/>
<dbReference type="KEGG" id="lum:CNR27_14390"/>
<dbReference type="RefSeq" id="WP_096299860.1">
    <property type="nucleotide sequence ID" value="NZ_CP023406.1"/>
</dbReference>
<dbReference type="PANTHER" id="PTHR22916">
    <property type="entry name" value="GLYCOSYLTRANSFERASE"/>
    <property type="match status" value="1"/>
</dbReference>